<evidence type="ECO:0000313" key="7">
    <source>
        <dbReference type="Proteomes" id="UP000051645"/>
    </source>
</evidence>
<dbReference type="Gene3D" id="1.10.10.10">
    <property type="entry name" value="Winged helix-like DNA-binding domain superfamily/Winged helix DNA-binding domain"/>
    <property type="match status" value="1"/>
</dbReference>
<dbReference type="InterPro" id="IPR036388">
    <property type="entry name" value="WH-like_DNA-bd_sf"/>
</dbReference>
<dbReference type="SUPFAM" id="SSF46785">
    <property type="entry name" value="Winged helix' DNA-binding domain"/>
    <property type="match status" value="1"/>
</dbReference>
<keyword evidence="2" id="KW-0238">DNA-binding</keyword>
<dbReference type="PANTHER" id="PTHR42756">
    <property type="entry name" value="TRANSCRIPTIONAL REGULATOR, MARR"/>
    <property type="match status" value="1"/>
</dbReference>
<dbReference type="GO" id="GO:0003700">
    <property type="term" value="F:DNA-binding transcription factor activity"/>
    <property type="evidence" value="ECO:0007669"/>
    <property type="project" value="InterPro"/>
</dbReference>
<dbReference type="PROSITE" id="PS50995">
    <property type="entry name" value="HTH_MARR_2"/>
    <property type="match status" value="1"/>
</dbReference>
<dbReference type="STRING" id="81857.IV38_GL001282"/>
<dbReference type="Proteomes" id="UP000051645">
    <property type="component" value="Unassembled WGS sequence"/>
</dbReference>
<protein>
    <recommendedName>
        <fullName evidence="4">HTH marR-type domain-containing protein</fullName>
    </recommendedName>
</protein>
<dbReference type="Pfam" id="PF13463">
    <property type="entry name" value="HTH_27"/>
    <property type="match status" value="1"/>
</dbReference>
<dbReference type="OrthoDB" id="9807800at2"/>
<dbReference type="AlphaFoldDB" id="A0A0R2FUZ5"/>
<dbReference type="EMBL" id="JQAT01000002">
    <property type="protein sequence ID" value="KRN29066.1"/>
    <property type="molecule type" value="Genomic_DNA"/>
</dbReference>
<organism evidence="5 8">
    <name type="scientific">Lactobacillus selangorensis</name>
    <dbReference type="NCBI Taxonomy" id="81857"/>
    <lineage>
        <taxon>Bacteria</taxon>
        <taxon>Bacillati</taxon>
        <taxon>Bacillota</taxon>
        <taxon>Bacilli</taxon>
        <taxon>Lactobacillales</taxon>
        <taxon>Lactobacillaceae</taxon>
        <taxon>Lactobacillus</taxon>
    </lineage>
</organism>
<dbReference type="PATRIC" id="fig|81857.3.peg.1288"/>
<reference evidence="7 8" key="1">
    <citation type="journal article" date="2015" name="Genome Announc.">
        <title>Expanding the biotechnology potential of lactobacilli through comparative genomics of 213 strains and associated genera.</title>
        <authorList>
            <person name="Sun Z."/>
            <person name="Harris H.M."/>
            <person name="McCann A."/>
            <person name="Guo C."/>
            <person name="Argimon S."/>
            <person name="Zhang W."/>
            <person name="Yang X."/>
            <person name="Jeffery I.B."/>
            <person name="Cooney J.C."/>
            <person name="Kagawa T.F."/>
            <person name="Liu W."/>
            <person name="Song Y."/>
            <person name="Salvetti E."/>
            <person name="Wrobel A."/>
            <person name="Rasinkangas P."/>
            <person name="Parkhill J."/>
            <person name="Rea M.C."/>
            <person name="O'Sullivan O."/>
            <person name="Ritari J."/>
            <person name="Douillard F.P."/>
            <person name="Paul Ross R."/>
            <person name="Yang R."/>
            <person name="Briner A.E."/>
            <person name="Felis G.E."/>
            <person name="de Vos W.M."/>
            <person name="Barrangou R."/>
            <person name="Klaenhammer T.R."/>
            <person name="Caufield P.W."/>
            <person name="Cui Y."/>
            <person name="Zhang H."/>
            <person name="O'Toole P.W."/>
        </authorList>
    </citation>
    <scope>NUCLEOTIDE SEQUENCE [LARGE SCALE GENOMIC DNA]</scope>
    <source>
        <strain evidence="5 8">ATCC BAA-66</strain>
        <strain evidence="6 7">DSM 13344</strain>
    </source>
</reference>
<keyword evidence="1" id="KW-0805">Transcription regulation</keyword>
<dbReference type="PANTHER" id="PTHR42756:SF1">
    <property type="entry name" value="TRANSCRIPTIONAL REPRESSOR OF EMRAB OPERON"/>
    <property type="match status" value="1"/>
</dbReference>
<accession>A0A0R2FUZ5</accession>
<comment type="caution">
    <text evidence="5">The sequence shown here is derived from an EMBL/GenBank/DDBJ whole genome shotgun (WGS) entry which is preliminary data.</text>
</comment>
<dbReference type="EMBL" id="JQAZ01000009">
    <property type="protein sequence ID" value="KRN30021.1"/>
    <property type="molecule type" value="Genomic_DNA"/>
</dbReference>
<evidence type="ECO:0000256" key="2">
    <source>
        <dbReference type="ARBA" id="ARBA00023125"/>
    </source>
</evidence>
<feature type="domain" description="HTH marR-type" evidence="4">
    <location>
        <begin position="1"/>
        <end position="138"/>
    </location>
</feature>
<dbReference type="InterPro" id="IPR036390">
    <property type="entry name" value="WH_DNA-bd_sf"/>
</dbReference>
<evidence type="ECO:0000259" key="4">
    <source>
        <dbReference type="PROSITE" id="PS50995"/>
    </source>
</evidence>
<dbReference type="GO" id="GO:0003677">
    <property type="term" value="F:DNA binding"/>
    <property type="evidence" value="ECO:0007669"/>
    <property type="project" value="UniProtKB-KW"/>
</dbReference>
<dbReference type="InterPro" id="IPR000835">
    <property type="entry name" value="HTH_MarR-typ"/>
</dbReference>
<name>A0A0R2FUZ5_9LACO</name>
<dbReference type="SMART" id="SM00347">
    <property type="entry name" value="HTH_MARR"/>
    <property type="match status" value="1"/>
</dbReference>
<dbReference type="RefSeq" id="WP_156404278.1">
    <property type="nucleotide sequence ID" value="NZ_JQAT01000002.1"/>
</dbReference>
<evidence type="ECO:0000256" key="1">
    <source>
        <dbReference type="ARBA" id="ARBA00023015"/>
    </source>
</evidence>
<dbReference type="Proteomes" id="UP000051751">
    <property type="component" value="Unassembled WGS sequence"/>
</dbReference>
<evidence type="ECO:0000313" key="5">
    <source>
        <dbReference type="EMBL" id="KRN29066.1"/>
    </source>
</evidence>
<keyword evidence="3" id="KW-0804">Transcription</keyword>
<proteinExistence type="predicted"/>
<gene>
    <name evidence="5" type="ORF">IV38_GL001282</name>
    <name evidence="6" type="ORF">IV40_GL002050</name>
</gene>
<keyword evidence="7" id="KW-1185">Reference proteome</keyword>
<sequence length="145" mass="16187">MDMNTEFPIGAAVIGLVASHRAMITKQIRAFDLYPGQDMMLMQLLGQPNQSQNDLRKALHVDHSTIAKSIGRLAKREIVTTTKSTQDKRITLVSLTPRGIDLAKQVVAIWHAAEETALNRLTESQKDDFLNDAKQITTNFDQKNA</sequence>
<evidence type="ECO:0000313" key="8">
    <source>
        <dbReference type="Proteomes" id="UP000051751"/>
    </source>
</evidence>
<evidence type="ECO:0000256" key="3">
    <source>
        <dbReference type="ARBA" id="ARBA00023163"/>
    </source>
</evidence>
<evidence type="ECO:0000313" key="6">
    <source>
        <dbReference type="EMBL" id="KRN30021.1"/>
    </source>
</evidence>